<evidence type="ECO:0000256" key="1">
    <source>
        <dbReference type="SAM" id="Phobius"/>
    </source>
</evidence>
<feature type="transmembrane region" description="Helical" evidence="1">
    <location>
        <begin position="32"/>
        <end position="53"/>
    </location>
</feature>
<gene>
    <name evidence="2" type="ORF">OsJ_30234</name>
</gene>
<keyword evidence="1" id="KW-0472">Membrane</keyword>
<keyword evidence="1" id="KW-1133">Transmembrane helix</keyword>
<reference evidence="2" key="1">
    <citation type="journal article" date="2005" name="PLoS Biol.">
        <title>The genomes of Oryza sativa: a history of duplications.</title>
        <authorList>
            <person name="Yu J."/>
            <person name="Wang J."/>
            <person name="Lin W."/>
            <person name="Li S."/>
            <person name="Li H."/>
            <person name="Zhou J."/>
            <person name="Ni P."/>
            <person name="Dong W."/>
            <person name="Hu S."/>
            <person name="Zeng C."/>
            <person name="Zhang J."/>
            <person name="Zhang Y."/>
            <person name="Li R."/>
            <person name="Xu Z."/>
            <person name="Li S."/>
            <person name="Li X."/>
            <person name="Zheng H."/>
            <person name="Cong L."/>
            <person name="Lin L."/>
            <person name="Yin J."/>
            <person name="Geng J."/>
            <person name="Li G."/>
            <person name="Shi J."/>
            <person name="Liu J."/>
            <person name="Lv H."/>
            <person name="Li J."/>
            <person name="Wang J."/>
            <person name="Deng Y."/>
            <person name="Ran L."/>
            <person name="Shi X."/>
            <person name="Wang X."/>
            <person name="Wu Q."/>
            <person name="Li C."/>
            <person name="Ren X."/>
            <person name="Wang J."/>
            <person name="Wang X."/>
            <person name="Li D."/>
            <person name="Liu D."/>
            <person name="Zhang X."/>
            <person name="Ji Z."/>
            <person name="Zhao W."/>
            <person name="Sun Y."/>
            <person name="Zhang Z."/>
            <person name="Bao J."/>
            <person name="Han Y."/>
            <person name="Dong L."/>
            <person name="Ji J."/>
            <person name="Chen P."/>
            <person name="Wu S."/>
            <person name="Liu J."/>
            <person name="Xiao Y."/>
            <person name="Bu D."/>
            <person name="Tan J."/>
            <person name="Yang L."/>
            <person name="Ye C."/>
            <person name="Zhang J."/>
            <person name="Xu J."/>
            <person name="Zhou Y."/>
            <person name="Yu Y."/>
            <person name="Zhang B."/>
            <person name="Zhuang S."/>
            <person name="Wei H."/>
            <person name="Liu B."/>
            <person name="Lei M."/>
            <person name="Yu H."/>
            <person name="Li Y."/>
            <person name="Xu H."/>
            <person name="Wei S."/>
            <person name="He X."/>
            <person name="Fang L."/>
            <person name="Zhang Z."/>
            <person name="Zhang Y."/>
            <person name="Huang X."/>
            <person name="Su Z."/>
            <person name="Tong W."/>
            <person name="Li J."/>
            <person name="Tong Z."/>
            <person name="Li S."/>
            <person name="Ye J."/>
            <person name="Wang L."/>
            <person name="Fang L."/>
            <person name="Lei T."/>
            <person name="Chen C."/>
            <person name="Chen H."/>
            <person name="Xu Z."/>
            <person name="Li H."/>
            <person name="Huang H."/>
            <person name="Zhang F."/>
            <person name="Xu H."/>
            <person name="Li N."/>
            <person name="Zhao C."/>
            <person name="Li S."/>
            <person name="Dong L."/>
            <person name="Huang Y."/>
            <person name="Li L."/>
            <person name="Xi Y."/>
            <person name="Qi Q."/>
            <person name="Li W."/>
            <person name="Zhang B."/>
            <person name="Hu W."/>
            <person name="Zhang Y."/>
            <person name="Tian X."/>
            <person name="Jiao Y."/>
            <person name="Liang X."/>
            <person name="Jin J."/>
            <person name="Gao L."/>
            <person name="Zheng W."/>
            <person name="Hao B."/>
            <person name="Liu S."/>
            <person name="Wang W."/>
            <person name="Yuan L."/>
            <person name="Cao M."/>
            <person name="McDermott J."/>
            <person name="Samudrala R."/>
            <person name="Wang J."/>
            <person name="Wong G.K."/>
            <person name="Yang H."/>
        </authorList>
    </citation>
    <scope>NUCLEOTIDE SEQUENCE [LARGE SCALE GENOMIC DNA]</scope>
</reference>
<sequence>MADQQNLMSSPKRLKTKEEKVQEQMMTVRKGLVIGTVAMLCVGVVSVLLIEVLKVRNKLTKFGANPGTTGHAAWPSPLSQWANEWMDTPTTAPAAMSKRKARRQPGIPKNEVGAMRRPREVRPTAPNLPAPMSHPNTTPLLVPSTELATKWRKLCRAEEEGKLEQFAEKMKELTSNMKPRRTGVG</sequence>
<dbReference type="Proteomes" id="UP000007752">
    <property type="component" value="Chromosome 9"/>
</dbReference>
<organism evidence="2">
    <name type="scientific">Oryza sativa subsp. japonica</name>
    <name type="common">Rice</name>
    <dbReference type="NCBI Taxonomy" id="39947"/>
    <lineage>
        <taxon>Eukaryota</taxon>
        <taxon>Viridiplantae</taxon>
        <taxon>Streptophyta</taxon>
        <taxon>Embryophyta</taxon>
        <taxon>Tracheophyta</taxon>
        <taxon>Spermatophyta</taxon>
        <taxon>Magnoliopsida</taxon>
        <taxon>Liliopsida</taxon>
        <taxon>Poales</taxon>
        <taxon>Poaceae</taxon>
        <taxon>BOP clade</taxon>
        <taxon>Oryzoideae</taxon>
        <taxon>Oryzeae</taxon>
        <taxon>Oryzinae</taxon>
        <taxon>Oryza</taxon>
        <taxon>Oryza sativa</taxon>
    </lineage>
</organism>
<protein>
    <submittedName>
        <fullName evidence="2">Uncharacterized protein</fullName>
    </submittedName>
</protein>
<accession>A3C184</accession>
<evidence type="ECO:0000313" key="2">
    <source>
        <dbReference type="EMBL" id="EAZ45573.1"/>
    </source>
</evidence>
<keyword evidence="1" id="KW-0812">Transmembrane</keyword>
<proteinExistence type="predicted"/>
<dbReference type="AlphaFoldDB" id="A3C184"/>
<name>A3C184_ORYSJ</name>
<dbReference type="EMBL" id="CM000146">
    <property type="protein sequence ID" value="EAZ45573.1"/>
    <property type="molecule type" value="Genomic_DNA"/>
</dbReference>
<reference evidence="2" key="2">
    <citation type="submission" date="2008-12" db="EMBL/GenBank/DDBJ databases">
        <title>Improved gene annotation of the rice (Oryza sativa) genomes.</title>
        <authorList>
            <person name="Wang J."/>
            <person name="Li R."/>
            <person name="Fan W."/>
            <person name="Huang Q."/>
            <person name="Zhang J."/>
            <person name="Zhou Y."/>
            <person name="Hu Y."/>
            <person name="Zi S."/>
            <person name="Li J."/>
            <person name="Ni P."/>
            <person name="Zheng H."/>
            <person name="Zhang Y."/>
            <person name="Zhao M."/>
            <person name="Hao Q."/>
            <person name="McDermott J."/>
            <person name="Samudrala R."/>
            <person name="Kristiansen K."/>
            <person name="Wong G.K.-S."/>
        </authorList>
    </citation>
    <scope>NUCLEOTIDE SEQUENCE</scope>
</reference>